<protein>
    <submittedName>
        <fullName evidence="10">Drug efflux ABC transporter ATP-binding/permease</fullName>
    </submittedName>
</protein>
<evidence type="ECO:0000259" key="8">
    <source>
        <dbReference type="PROSITE" id="PS50893"/>
    </source>
</evidence>
<gene>
    <name evidence="10" type="ORF">TZ86_01503</name>
</gene>
<name>A0AAW3H940_STRGN</name>
<feature type="domain" description="ABC transmembrane type-1" evidence="9">
    <location>
        <begin position="16"/>
        <end position="287"/>
    </location>
</feature>
<dbReference type="Gene3D" id="1.20.1560.10">
    <property type="entry name" value="ABC transporter type 1, transmembrane domain"/>
    <property type="match status" value="1"/>
</dbReference>
<dbReference type="InterPro" id="IPR027417">
    <property type="entry name" value="P-loop_NTPase"/>
</dbReference>
<sequence length="493" mass="56618">MLQYLKPLRWYLFFNFLFSGLSNICTALLPYFTQELIRGHYQIALSGYCISVIGYLTCNYIQMRLDWKQAILFSTNLKNDWFQSLLGLAHHDFKQKTVAEYISYQSNDLDSLEKDYLPPLMSFFKQILRILIYTIIITRTINPIVALILLISTAISIQIPKIVGQLTAKRRTTYLEKQSDYYRTLEDLFRGHHLVNKLSLPHFIEQQRSSLKNLQDKYLGYGLTKIIGILLTGISFEFISLILFSYLAYSLYHQQIGIPEVVASFGYITAFSEPIQEILYDLQMLESVKPVIKSFQSIVKHPSSIQAPQPSFETITLKISSATIHKGDKIALIGENGSGKSSLLNILNGTDEDFQGEILLDDLPLNQLWGRFGLIIQQEHSFISSYENNITLFNTFPAEFKDAEFEVIPPQSLSGGQQQRMYLNREKNRKSPLVIMDEPFSALDDNLFESELKKVLDLPCAVIVTLHRQSEALKNFDQVWEIKSGELLVEKNK</sequence>
<dbReference type="Pfam" id="PF00005">
    <property type="entry name" value="ABC_tran"/>
    <property type="match status" value="1"/>
</dbReference>
<comment type="subcellular location">
    <subcellularLocation>
        <location evidence="1">Cell membrane</location>
        <topology evidence="1">Multi-pass membrane protein</topology>
    </subcellularLocation>
</comment>
<feature type="transmembrane region" description="Helical" evidence="7">
    <location>
        <begin position="130"/>
        <end position="157"/>
    </location>
</feature>
<dbReference type="InterPro" id="IPR003593">
    <property type="entry name" value="AAA+_ATPase"/>
</dbReference>
<evidence type="ECO:0000256" key="6">
    <source>
        <dbReference type="ARBA" id="ARBA00023136"/>
    </source>
</evidence>
<dbReference type="InterPro" id="IPR039421">
    <property type="entry name" value="Type_1_exporter"/>
</dbReference>
<keyword evidence="5 7" id="KW-1133">Transmembrane helix</keyword>
<evidence type="ECO:0000313" key="10">
    <source>
        <dbReference type="EMBL" id="KJQ59632.1"/>
    </source>
</evidence>
<dbReference type="InterPro" id="IPR003439">
    <property type="entry name" value="ABC_transporter-like_ATP-bd"/>
</dbReference>
<dbReference type="GO" id="GO:0005524">
    <property type="term" value="F:ATP binding"/>
    <property type="evidence" value="ECO:0007669"/>
    <property type="project" value="UniProtKB-KW"/>
</dbReference>
<dbReference type="Proteomes" id="UP000033658">
    <property type="component" value="Unassembled WGS sequence"/>
</dbReference>
<dbReference type="RefSeq" id="WP_045504719.1">
    <property type="nucleotide sequence ID" value="NZ_JYGL01000001.1"/>
</dbReference>
<comment type="caution">
    <text evidence="10">The sequence shown here is derived from an EMBL/GenBank/DDBJ whole genome shotgun (WGS) entry which is preliminary data.</text>
</comment>
<keyword evidence="2 7" id="KW-0812">Transmembrane</keyword>
<dbReference type="GO" id="GO:0140359">
    <property type="term" value="F:ABC-type transporter activity"/>
    <property type="evidence" value="ECO:0007669"/>
    <property type="project" value="InterPro"/>
</dbReference>
<evidence type="ECO:0000256" key="5">
    <source>
        <dbReference type="ARBA" id="ARBA00022989"/>
    </source>
</evidence>
<dbReference type="Gene3D" id="3.40.50.300">
    <property type="entry name" value="P-loop containing nucleotide triphosphate hydrolases"/>
    <property type="match status" value="2"/>
</dbReference>
<dbReference type="AlphaFoldDB" id="A0AAW3H940"/>
<dbReference type="SUPFAM" id="SSF90123">
    <property type="entry name" value="ABC transporter transmembrane region"/>
    <property type="match status" value="1"/>
</dbReference>
<evidence type="ECO:0000256" key="4">
    <source>
        <dbReference type="ARBA" id="ARBA00022840"/>
    </source>
</evidence>
<keyword evidence="4 10" id="KW-0067">ATP-binding</keyword>
<dbReference type="PANTHER" id="PTHR24221">
    <property type="entry name" value="ATP-BINDING CASSETTE SUB-FAMILY B"/>
    <property type="match status" value="1"/>
</dbReference>
<dbReference type="SMART" id="SM00382">
    <property type="entry name" value="AAA"/>
    <property type="match status" value="1"/>
</dbReference>
<keyword evidence="3" id="KW-0547">Nucleotide-binding</keyword>
<dbReference type="GO" id="GO:0005886">
    <property type="term" value="C:plasma membrane"/>
    <property type="evidence" value="ECO:0007669"/>
    <property type="project" value="UniProtKB-SubCell"/>
</dbReference>
<dbReference type="EMBL" id="JYGL01000001">
    <property type="protein sequence ID" value="KJQ59632.1"/>
    <property type="molecule type" value="Genomic_DNA"/>
</dbReference>
<dbReference type="InterPro" id="IPR011527">
    <property type="entry name" value="ABC1_TM_dom"/>
</dbReference>
<proteinExistence type="predicted"/>
<accession>A0AAW3H940</accession>
<dbReference type="Pfam" id="PF00664">
    <property type="entry name" value="ABC_membrane"/>
    <property type="match status" value="1"/>
</dbReference>
<dbReference type="PANTHER" id="PTHR24221:SF654">
    <property type="entry name" value="ATP-BINDING CASSETTE SUB-FAMILY B MEMBER 6"/>
    <property type="match status" value="1"/>
</dbReference>
<evidence type="ECO:0000259" key="9">
    <source>
        <dbReference type="PROSITE" id="PS50929"/>
    </source>
</evidence>
<dbReference type="SUPFAM" id="SSF52540">
    <property type="entry name" value="P-loop containing nucleoside triphosphate hydrolases"/>
    <property type="match status" value="1"/>
</dbReference>
<feature type="transmembrane region" description="Helical" evidence="7">
    <location>
        <begin position="39"/>
        <end position="58"/>
    </location>
</feature>
<dbReference type="PROSITE" id="PS50929">
    <property type="entry name" value="ABC_TM1F"/>
    <property type="match status" value="1"/>
</dbReference>
<keyword evidence="6 7" id="KW-0472">Membrane</keyword>
<evidence type="ECO:0000256" key="1">
    <source>
        <dbReference type="ARBA" id="ARBA00004651"/>
    </source>
</evidence>
<dbReference type="PROSITE" id="PS50893">
    <property type="entry name" value="ABC_TRANSPORTER_2"/>
    <property type="match status" value="1"/>
</dbReference>
<dbReference type="GO" id="GO:0034040">
    <property type="term" value="F:ATPase-coupled lipid transmembrane transporter activity"/>
    <property type="evidence" value="ECO:0007669"/>
    <property type="project" value="TreeGrafter"/>
</dbReference>
<evidence type="ECO:0000313" key="11">
    <source>
        <dbReference type="Proteomes" id="UP000033658"/>
    </source>
</evidence>
<dbReference type="GO" id="GO:0016887">
    <property type="term" value="F:ATP hydrolysis activity"/>
    <property type="evidence" value="ECO:0007669"/>
    <property type="project" value="InterPro"/>
</dbReference>
<feature type="transmembrane region" description="Helical" evidence="7">
    <location>
        <begin position="12"/>
        <end position="33"/>
    </location>
</feature>
<dbReference type="InterPro" id="IPR036640">
    <property type="entry name" value="ABC1_TM_sf"/>
</dbReference>
<evidence type="ECO:0000256" key="2">
    <source>
        <dbReference type="ARBA" id="ARBA00022692"/>
    </source>
</evidence>
<feature type="transmembrane region" description="Helical" evidence="7">
    <location>
        <begin position="226"/>
        <end position="249"/>
    </location>
</feature>
<feature type="domain" description="ABC transporter" evidence="8">
    <location>
        <begin position="293"/>
        <end position="493"/>
    </location>
</feature>
<evidence type="ECO:0000256" key="3">
    <source>
        <dbReference type="ARBA" id="ARBA00022741"/>
    </source>
</evidence>
<reference evidence="10 11" key="1">
    <citation type="submission" date="2015-02" db="EMBL/GenBank/DDBJ databases">
        <title>Evolution of amylase-binding proteins of oral streptococcal species.</title>
        <authorList>
            <person name="Haase E.M."/>
        </authorList>
    </citation>
    <scope>NUCLEOTIDE SEQUENCE [LARGE SCALE GENOMIC DNA]</scope>
    <source>
        <strain evidence="10 11">G9B</strain>
    </source>
</reference>
<organism evidence="10 11">
    <name type="scientific">Streptococcus gordonii</name>
    <dbReference type="NCBI Taxonomy" id="1302"/>
    <lineage>
        <taxon>Bacteria</taxon>
        <taxon>Bacillati</taxon>
        <taxon>Bacillota</taxon>
        <taxon>Bacilli</taxon>
        <taxon>Lactobacillales</taxon>
        <taxon>Streptococcaceae</taxon>
        <taxon>Streptococcus</taxon>
    </lineage>
</organism>
<evidence type="ECO:0000256" key="7">
    <source>
        <dbReference type="SAM" id="Phobius"/>
    </source>
</evidence>